<dbReference type="PANTHER" id="PTHR46766:SF1">
    <property type="entry name" value="GLUTAMINE-RICH PROTEIN 2"/>
    <property type="match status" value="1"/>
</dbReference>
<proteinExistence type="inferred from homology"/>
<dbReference type="EMBL" id="JAOA01000004">
    <property type="protein sequence ID" value="EUA17869.1"/>
    <property type="molecule type" value="Genomic_DNA"/>
</dbReference>
<comment type="similarity">
    <text evidence="1">Belongs to the mycobacterial PPE family.</text>
</comment>
<protein>
    <submittedName>
        <fullName evidence="5">PPE family protein</fullName>
    </submittedName>
</protein>
<feature type="domain" description="PPE family C-terminal" evidence="4">
    <location>
        <begin position="312"/>
        <end position="384"/>
    </location>
</feature>
<dbReference type="Gene3D" id="1.20.1260.20">
    <property type="entry name" value="PPE superfamily"/>
    <property type="match status" value="1"/>
</dbReference>
<evidence type="ECO:0000313" key="6">
    <source>
        <dbReference type="Proteomes" id="UP000020561"/>
    </source>
</evidence>
<feature type="domain" description="PPE" evidence="3">
    <location>
        <begin position="5"/>
        <end position="167"/>
    </location>
</feature>
<gene>
    <name evidence="5" type="ORF">I545_3221</name>
</gene>
<dbReference type="SUPFAM" id="SSF140459">
    <property type="entry name" value="PE/PPE dimer-like"/>
    <property type="match status" value="1"/>
</dbReference>
<organism evidence="5 6">
    <name type="scientific">Mycobacterium kansasii 662</name>
    <dbReference type="NCBI Taxonomy" id="1299326"/>
    <lineage>
        <taxon>Bacteria</taxon>
        <taxon>Bacillati</taxon>
        <taxon>Actinomycetota</taxon>
        <taxon>Actinomycetes</taxon>
        <taxon>Mycobacteriales</taxon>
        <taxon>Mycobacteriaceae</taxon>
        <taxon>Mycobacterium</taxon>
    </lineage>
</organism>
<dbReference type="GO" id="GO:0052572">
    <property type="term" value="P:response to host immune response"/>
    <property type="evidence" value="ECO:0007669"/>
    <property type="project" value="TreeGrafter"/>
</dbReference>
<dbReference type="Proteomes" id="UP000020561">
    <property type="component" value="Unassembled WGS sequence"/>
</dbReference>
<feature type="compositionally biased region" description="Low complexity" evidence="2">
    <location>
        <begin position="300"/>
        <end position="312"/>
    </location>
</feature>
<evidence type="ECO:0000313" key="5">
    <source>
        <dbReference type="EMBL" id="EUA17869.1"/>
    </source>
</evidence>
<evidence type="ECO:0000259" key="3">
    <source>
        <dbReference type="Pfam" id="PF00823"/>
    </source>
</evidence>
<dbReference type="PATRIC" id="fig|1299326.3.peg.3092"/>
<name>X7ZEU0_MYCKA</name>
<evidence type="ECO:0000256" key="2">
    <source>
        <dbReference type="SAM" id="MobiDB-lite"/>
    </source>
</evidence>
<accession>X7ZEU0</accession>
<dbReference type="Pfam" id="PF12484">
    <property type="entry name" value="PPE-SVP"/>
    <property type="match status" value="1"/>
</dbReference>
<evidence type="ECO:0000256" key="1">
    <source>
        <dbReference type="ARBA" id="ARBA00010652"/>
    </source>
</evidence>
<evidence type="ECO:0000259" key="4">
    <source>
        <dbReference type="Pfam" id="PF12484"/>
    </source>
</evidence>
<feature type="region of interest" description="Disordered" evidence="2">
    <location>
        <begin position="376"/>
        <end position="420"/>
    </location>
</feature>
<dbReference type="RefSeq" id="WP_080674048.1">
    <property type="nucleotide sequence ID" value="NZ_JAOA01000004.1"/>
</dbReference>
<dbReference type="PANTHER" id="PTHR46766">
    <property type="entry name" value="GLUTAMINE-RICH PROTEIN 2"/>
    <property type="match status" value="1"/>
</dbReference>
<sequence length="420" mass="41587">MLATDFGALPPEVNSALLYMGPGSGPMLTAATAWESLTAVLNSAAVSYASVVSALTLESWLGPASASMAAAAAPYAEWLSAAAEQARQTAAQASAAAAAYETARATAVPPPLIAANRSQLATLVTTNTFGQNTPAIEAIQADYAEMWAQDAAVMYQYAEASETASTLMPFSQPAHTADPTASASQAAQVAGGADASAAAGPAASIGPETLQLLATAASSAPLGSQLPEPAASITIPTPIGDLDVLALYISAIGTASLSLAVVNTARPWYFGYNGFRPAPSPGGIEPTQGEPISSEREVLASSPRSVASAPVSAGSGQAALVGGLSVPHGWTMAAPEIKLAVESLPSAGLTAAPTDLGGAPMGLLSGMALAGLAGRGAGGMGPRVPNEAAAEEDGEPKRKPTVVVIQQPPPAGGTPGNRPL</sequence>
<comment type="caution">
    <text evidence="5">The sequence shown here is derived from an EMBL/GenBank/DDBJ whole genome shotgun (WGS) entry which is preliminary data.</text>
</comment>
<feature type="region of interest" description="Disordered" evidence="2">
    <location>
        <begin position="279"/>
        <end position="312"/>
    </location>
</feature>
<dbReference type="FunFam" id="1.20.1260.20:FF:000001">
    <property type="entry name" value="PPE family protein PPE41"/>
    <property type="match status" value="1"/>
</dbReference>
<dbReference type="AlphaFoldDB" id="X7ZEU0"/>
<dbReference type="InterPro" id="IPR038332">
    <property type="entry name" value="PPE_sf"/>
</dbReference>
<reference evidence="5 6" key="1">
    <citation type="submission" date="2013-12" db="EMBL/GenBank/DDBJ databases">
        <authorList>
            <person name="Brown-Elliot B."/>
            <person name="Wallace R."/>
            <person name="Lenaerts A."/>
            <person name="Ordway D."/>
            <person name="DeGroote M.A."/>
            <person name="Parker T."/>
            <person name="Sizemore C."/>
            <person name="Tallon L.J."/>
            <person name="Sadzewicz L.K."/>
            <person name="Sengamalay N."/>
            <person name="Fraser C.M."/>
            <person name="Hine E."/>
            <person name="Shefchek K.A."/>
            <person name="Das S.P."/>
            <person name="Tettelin H."/>
        </authorList>
    </citation>
    <scope>NUCLEOTIDE SEQUENCE [LARGE SCALE GENOMIC DNA]</scope>
    <source>
        <strain evidence="5 6">662</strain>
    </source>
</reference>
<dbReference type="InterPro" id="IPR022171">
    <property type="entry name" value="PPE_C"/>
</dbReference>
<dbReference type="Pfam" id="PF00823">
    <property type="entry name" value="PPE"/>
    <property type="match status" value="1"/>
</dbReference>
<dbReference type="InterPro" id="IPR000030">
    <property type="entry name" value="PPE_dom"/>
</dbReference>